<evidence type="ECO:0000313" key="4">
    <source>
        <dbReference type="Proteomes" id="UP000092482"/>
    </source>
</evidence>
<dbReference type="Gene3D" id="3.90.1200.10">
    <property type="match status" value="1"/>
</dbReference>
<dbReference type="InterPro" id="IPR011009">
    <property type="entry name" value="Kinase-like_dom_sf"/>
</dbReference>
<protein>
    <submittedName>
        <fullName evidence="3">Aminoglycoside phosphotransferase</fullName>
    </submittedName>
</protein>
<dbReference type="PANTHER" id="PTHR21064:SF6">
    <property type="entry name" value="AMINOGLYCOSIDE PHOSPHOTRANSFERASE DOMAIN-CONTAINING PROTEIN"/>
    <property type="match status" value="1"/>
</dbReference>
<name>A0A1B1NDW7_9MICO</name>
<accession>A0A1B1NDW7</accession>
<dbReference type="KEGG" id="serj:SGUI_2185"/>
<sequence length="332" mass="35391">MGTAYRDLDELSQVELLRTVALAAAPQFGLEPTGVELVLHGYNTTFRLETAQRTVALRVNTNSASSPEAVEAQQEWQHALATQTEVLVPDPVPTLRGGYLARVPSESVGREVLVTASGWLPGEDLGVVGTLEQCRALGELTAQLHDQAELWGAAVAGRLPALAEPLFGDSDVLTGACADDARLAAVVRAATARCTETFERVAAGADVLPLHADLHGGNLKWHEGRLAVFDFDDSGVGPPVLDLAISSFYLRDGDDAPERAMLEGYARRRPLPDVEPADVEALIASRQLLLANALLASTTAAFRADAAAYLQVTGDRLAHWLDTGRFTRAQPG</sequence>
<evidence type="ECO:0000259" key="2">
    <source>
        <dbReference type="Pfam" id="PF01636"/>
    </source>
</evidence>
<comment type="similarity">
    <text evidence="1">Belongs to the pseudomonas-type ThrB family.</text>
</comment>
<dbReference type="OrthoDB" id="241498at2"/>
<dbReference type="STRING" id="1758689.SGUI_2185"/>
<dbReference type="InterPro" id="IPR002575">
    <property type="entry name" value="Aminoglycoside_PTrfase"/>
</dbReference>
<dbReference type="SUPFAM" id="SSF56112">
    <property type="entry name" value="Protein kinase-like (PK-like)"/>
    <property type="match status" value="1"/>
</dbReference>
<dbReference type="AlphaFoldDB" id="A0A1B1NDW7"/>
<dbReference type="RefSeq" id="WP_066640069.1">
    <property type="nucleotide sequence ID" value="NZ_CP014989.1"/>
</dbReference>
<dbReference type="GO" id="GO:0009088">
    <property type="term" value="P:threonine biosynthetic process"/>
    <property type="evidence" value="ECO:0007669"/>
    <property type="project" value="TreeGrafter"/>
</dbReference>
<dbReference type="GO" id="GO:0004413">
    <property type="term" value="F:homoserine kinase activity"/>
    <property type="evidence" value="ECO:0007669"/>
    <property type="project" value="TreeGrafter"/>
</dbReference>
<dbReference type="Proteomes" id="UP000092482">
    <property type="component" value="Chromosome"/>
</dbReference>
<organism evidence="3 4">
    <name type="scientific">Serinicoccus hydrothermalis</name>
    <dbReference type="NCBI Taxonomy" id="1758689"/>
    <lineage>
        <taxon>Bacteria</taxon>
        <taxon>Bacillati</taxon>
        <taxon>Actinomycetota</taxon>
        <taxon>Actinomycetes</taxon>
        <taxon>Micrococcales</taxon>
        <taxon>Ornithinimicrobiaceae</taxon>
        <taxon>Serinicoccus</taxon>
    </lineage>
</organism>
<evidence type="ECO:0000313" key="3">
    <source>
        <dbReference type="EMBL" id="ANS79581.1"/>
    </source>
</evidence>
<feature type="domain" description="Aminoglycoside phosphotransferase" evidence="2">
    <location>
        <begin position="43"/>
        <end position="266"/>
    </location>
</feature>
<evidence type="ECO:0000256" key="1">
    <source>
        <dbReference type="ARBA" id="ARBA00038240"/>
    </source>
</evidence>
<keyword evidence="3" id="KW-0808">Transferase</keyword>
<keyword evidence="4" id="KW-1185">Reference proteome</keyword>
<dbReference type="Pfam" id="PF01636">
    <property type="entry name" value="APH"/>
    <property type="match status" value="1"/>
</dbReference>
<reference evidence="3 4" key="1">
    <citation type="submission" date="2016-03" db="EMBL/GenBank/DDBJ databases">
        <title>Shallow-sea hydrothermal system.</title>
        <authorList>
            <person name="Tang K."/>
        </authorList>
    </citation>
    <scope>NUCLEOTIDE SEQUENCE [LARGE SCALE GENOMIC DNA]</scope>
    <source>
        <strain evidence="3 4">JLT9</strain>
    </source>
</reference>
<dbReference type="EMBL" id="CP014989">
    <property type="protein sequence ID" value="ANS79581.1"/>
    <property type="molecule type" value="Genomic_DNA"/>
</dbReference>
<proteinExistence type="inferred from homology"/>
<dbReference type="InterPro" id="IPR050249">
    <property type="entry name" value="Pseudomonas-type_ThrB"/>
</dbReference>
<gene>
    <name evidence="3" type="ORF">SGUI_2185</name>
</gene>
<dbReference type="PANTHER" id="PTHR21064">
    <property type="entry name" value="AMINOGLYCOSIDE PHOSPHOTRANSFERASE DOMAIN-CONTAINING PROTEIN-RELATED"/>
    <property type="match status" value="1"/>
</dbReference>